<comment type="caution">
    <text evidence="2">The sequence shown here is derived from an EMBL/GenBank/DDBJ whole genome shotgun (WGS) entry which is preliminary data.</text>
</comment>
<reference evidence="3" key="1">
    <citation type="journal article" date="2019" name="Int. J. Syst. Evol. Microbiol.">
        <title>The Global Catalogue of Microorganisms (GCM) 10K type strain sequencing project: providing services to taxonomists for standard genome sequencing and annotation.</title>
        <authorList>
            <consortium name="The Broad Institute Genomics Platform"/>
            <consortium name="The Broad Institute Genome Sequencing Center for Infectious Disease"/>
            <person name="Wu L."/>
            <person name="Ma J."/>
        </authorList>
    </citation>
    <scope>NUCLEOTIDE SEQUENCE [LARGE SCALE GENOMIC DNA]</scope>
    <source>
        <strain evidence="3">JCM 31696</strain>
    </source>
</reference>
<keyword evidence="3" id="KW-1185">Reference proteome</keyword>
<gene>
    <name evidence="2" type="ORF">ACFQ07_28430</name>
</gene>
<evidence type="ECO:0000313" key="3">
    <source>
        <dbReference type="Proteomes" id="UP001597083"/>
    </source>
</evidence>
<sequence length="228" mass="23361">MTWLTETHTRSSPSGEPFHDLVGIEAMAKATFRRLLILFSVLAASVSLTTQPALAAGWTVSEPNGTQVYFASGSTTMTTEQGSQFSCPLHVLAGAVVNPPDPRFAGITDHLWSACAGPLQIEVVANGTSQVNAVEPTADPDVNLVSWTDASLSVSGPDCSATLTGDVPGTYDNSTGTLTLGAGVPNPNGLQLTVSEVNGCLGAFPAGSAVTFSGSYAAPPSFALTYVP</sequence>
<evidence type="ECO:0000313" key="2">
    <source>
        <dbReference type="EMBL" id="MFD0856199.1"/>
    </source>
</evidence>
<keyword evidence="1" id="KW-0472">Membrane</keyword>
<accession>A0ABW3CNW0</accession>
<name>A0ABW3CNW0_9ACTN</name>
<feature type="transmembrane region" description="Helical" evidence="1">
    <location>
        <begin position="35"/>
        <end position="58"/>
    </location>
</feature>
<keyword evidence="1" id="KW-1133">Transmembrane helix</keyword>
<dbReference type="Proteomes" id="UP001597083">
    <property type="component" value="Unassembled WGS sequence"/>
</dbReference>
<organism evidence="2 3">
    <name type="scientific">Actinomadura adrarensis</name>
    <dbReference type="NCBI Taxonomy" id="1819600"/>
    <lineage>
        <taxon>Bacteria</taxon>
        <taxon>Bacillati</taxon>
        <taxon>Actinomycetota</taxon>
        <taxon>Actinomycetes</taxon>
        <taxon>Streptosporangiales</taxon>
        <taxon>Thermomonosporaceae</taxon>
        <taxon>Actinomadura</taxon>
    </lineage>
</organism>
<keyword evidence="1" id="KW-0812">Transmembrane</keyword>
<proteinExistence type="predicted"/>
<evidence type="ECO:0008006" key="4">
    <source>
        <dbReference type="Google" id="ProtNLM"/>
    </source>
</evidence>
<evidence type="ECO:0000256" key="1">
    <source>
        <dbReference type="SAM" id="Phobius"/>
    </source>
</evidence>
<protein>
    <recommendedName>
        <fullName evidence="4">Secreted protein</fullName>
    </recommendedName>
</protein>
<dbReference type="EMBL" id="JBHTIR010004007">
    <property type="protein sequence ID" value="MFD0856199.1"/>
    <property type="molecule type" value="Genomic_DNA"/>
</dbReference>